<reference evidence="3" key="1">
    <citation type="submission" date="2016-06" db="EMBL/GenBank/DDBJ databases">
        <title>Parallel loss of symbiosis genes in relatives of nitrogen-fixing non-legume Parasponia.</title>
        <authorList>
            <person name="Van Velzen R."/>
            <person name="Holmer R."/>
            <person name="Bu F."/>
            <person name="Rutten L."/>
            <person name="Van Zeijl A."/>
            <person name="Liu W."/>
            <person name="Santuari L."/>
            <person name="Cao Q."/>
            <person name="Sharma T."/>
            <person name="Shen D."/>
            <person name="Roswanjaya Y."/>
            <person name="Wardhani T."/>
            <person name="Kalhor M.S."/>
            <person name="Jansen J."/>
            <person name="Van den Hoogen J."/>
            <person name="Gungor B."/>
            <person name="Hartog M."/>
            <person name="Hontelez J."/>
            <person name="Verver J."/>
            <person name="Yang W.-C."/>
            <person name="Schijlen E."/>
            <person name="Repin R."/>
            <person name="Schilthuizen M."/>
            <person name="Schranz E."/>
            <person name="Heidstra R."/>
            <person name="Miyata K."/>
            <person name="Fedorova E."/>
            <person name="Kohlen W."/>
            <person name="Bisseling T."/>
            <person name="Smit S."/>
            <person name="Geurts R."/>
        </authorList>
    </citation>
    <scope>NUCLEOTIDE SEQUENCE [LARGE SCALE GENOMIC DNA]</scope>
    <source>
        <strain evidence="3">cv. WU1-14</strain>
    </source>
</reference>
<dbReference type="AlphaFoldDB" id="A0A2P5A6I6"/>
<feature type="region of interest" description="Disordered" evidence="1">
    <location>
        <begin position="1"/>
        <end position="20"/>
    </location>
</feature>
<evidence type="ECO:0000313" key="2">
    <source>
        <dbReference type="EMBL" id="PON32152.1"/>
    </source>
</evidence>
<dbReference type="Proteomes" id="UP000237105">
    <property type="component" value="Unassembled WGS sequence"/>
</dbReference>
<sequence>MCTTIDSTNKNPTNEESTHDQEIEIIMESLMKSRVFKDLFDILEFRDNAHREATQATFQVSQQVGPQCCSINQVVGCVSKKDEDTITFLEKDAYTTKKGLSHGVCTDASS</sequence>
<comment type="caution">
    <text evidence="2">The sequence shown here is derived from an EMBL/GenBank/DDBJ whole genome shotgun (WGS) entry which is preliminary data.</text>
</comment>
<accession>A0A2P5A6I6</accession>
<evidence type="ECO:0000313" key="3">
    <source>
        <dbReference type="Proteomes" id="UP000237105"/>
    </source>
</evidence>
<gene>
    <name evidence="2" type="ORF">PanWU01x14_363750</name>
</gene>
<organism evidence="2 3">
    <name type="scientific">Parasponia andersonii</name>
    <name type="common">Sponia andersonii</name>
    <dbReference type="NCBI Taxonomy" id="3476"/>
    <lineage>
        <taxon>Eukaryota</taxon>
        <taxon>Viridiplantae</taxon>
        <taxon>Streptophyta</taxon>
        <taxon>Embryophyta</taxon>
        <taxon>Tracheophyta</taxon>
        <taxon>Spermatophyta</taxon>
        <taxon>Magnoliopsida</taxon>
        <taxon>eudicotyledons</taxon>
        <taxon>Gunneridae</taxon>
        <taxon>Pentapetalae</taxon>
        <taxon>rosids</taxon>
        <taxon>fabids</taxon>
        <taxon>Rosales</taxon>
        <taxon>Cannabaceae</taxon>
        <taxon>Parasponia</taxon>
    </lineage>
</organism>
<protein>
    <submittedName>
        <fullName evidence="2">Uncharacterized protein</fullName>
    </submittedName>
</protein>
<keyword evidence="3" id="KW-1185">Reference proteome</keyword>
<feature type="compositionally biased region" description="Polar residues" evidence="1">
    <location>
        <begin position="1"/>
        <end position="15"/>
    </location>
</feature>
<proteinExistence type="predicted"/>
<name>A0A2P5A6I6_PARAD</name>
<evidence type="ECO:0000256" key="1">
    <source>
        <dbReference type="SAM" id="MobiDB-lite"/>
    </source>
</evidence>
<dbReference type="EMBL" id="JXTB01000859">
    <property type="protein sequence ID" value="PON32152.1"/>
    <property type="molecule type" value="Genomic_DNA"/>
</dbReference>